<proteinExistence type="predicted"/>
<evidence type="ECO:0000313" key="6">
    <source>
        <dbReference type="Proteomes" id="UP000608522"/>
    </source>
</evidence>
<dbReference type="PRINTS" id="PR00368">
    <property type="entry name" value="FADPNR"/>
</dbReference>
<evidence type="ECO:0000259" key="4">
    <source>
        <dbReference type="Pfam" id="PF07992"/>
    </source>
</evidence>
<name>A0ABQ3T748_9ACTN</name>
<comment type="catalytic activity">
    <reaction evidence="3">
        <text>[thioredoxin]-dithiol + NADP(+) = [thioredoxin]-disulfide + NADPH + H(+)</text>
        <dbReference type="Rhea" id="RHEA:20345"/>
        <dbReference type="Rhea" id="RHEA-COMP:10698"/>
        <dbReference type="Rhea" id="RHEA-COMP:10700"/>
        <dbReference type="ChEBI" id="CHEBI:15378"/>
        <dbReference type="ChEBI" id="CHEBI:29950"/>
        <dbReference type="ChEBI" id="CHEBI:50058"/>
        <dbReference type="ChEBI" id="CHEBI:57783"/>
        <dbReference type="ChEBI" id="CHEBI:58349"/>
        <dbReference type="EC" id="1.8.1.9"/>
    </reaction>
</comment>
<gene>
    <name evidence="5" type="ORF">Sspor_17690</name>
</gene>
<evidence type="ECO:0000256" key="1">
    <source>
        <dbReference type="ARBA" id="ARBA00022630"/>
    </source>
</evidence>
<dbReference type="Pfam" id="PF07992">
    <property type="entry name" value="Pyr_redox_2"/>
    <property type="match status" value="1"/>
</dbReference>
<dbReference type="RefSeq" id="WP_202198442.1">
    <property type="nucleotide sequence ID" value="NZ_BAAATO010000031.1"/>
</dbReference>
<dbReference type="InterPro" id="IPR036188">
    <property type="entry name" value="FAD/NAD-bd_sf"/>
</dbReference>
<protein>
    <recommendedName>
        <fullName evidence="4">FAD/NAD(P)-binding domain-containing protein</fullName>
    </recommendedName>
</protein>
<dbReference type="InterPro" id="IPR023753">
    <property type="entry name" value="FAD/NAD-binding_dom"/>
</dbReference>
<evidence type="ECO:0000256" key="3">
    <source>
        <dbReference type="ARBA" id="ARBA00048132"/>
    </source>
</evidence>
<accession>A0ABQ3T748</accession>
<organism evidence="5 6">
    <name type="scientific">Streptomyces spororaveus</name>
    <dbReference type="NCBI Taxonomy" id="284039"/>
    <lineage>
        <taxon>Bacteria</taxon>
        <taxon>Bacillati</taxon>
        <taxon>Actinomycetota</taxon>
        <taxon>Actinomycetes</taxon>
        <taxon>Kitasatosporales</taxon>
        <taxon>Streptomycetaceae</taxon>
        <taxon>Streptomyces</taxon>
    </lineage>
</organism>
<evidence type="ECO:0000313" key="5">
    <source>
        <dbReference type="EMBL" id="GHI76208.1"/>
    </source>
</evidence>
<reference evidence="6" key="1">
    <citation type="submission" date="2023-07" db="EMBL/GenBank/DDBJ databases">
        <title>Whole genome shotgun sequence of Streptomyces spororaveus NBRC 15456.</title>
        <authorList>
            <person name="Komaki H."/>
            <person name="Tamura T."/>
        </authorList>
    </citation>
    <scope>NUCLEOTIDE SEQUENCE [LARGE SCALE GENOMIC DNA]</scope>
    <source>
        <strain evidence="6">NBRC 15456</strain>
    </source>
</reference>
<dbReference type="EMBL" id="BNED01000005">
    <property type="protein sequence ID" value="GHI76208.1"/>
    <property type="molecule type" value="Genomic_DNA"/>
</dbReference>
<comment type="caution">
    <text evidence="5">The sequence shown here is derived from an EMBL/GenBank/DDBJ whole genome shotgun (WGS) entry which is preliminary data.</text>
</comment>
<dbReference type="InterPro" id="IPR050097">
    <property type="entry name" value="Ferredoxin-NADP_redctase_2"/>
</dbReference>
<dbReference type="Gene3D" id="3.50.50.60">
    <property type="entry name" value="FAD/NAD(P)-binding domain"/>
    <property type="match status" value="2"/>
</dbReference>
<dbReference type="PANTHER" id="PTHR48105">
    <property type="entry name" value="THIOREDOXIN REDUCTASE 1-RELATED-RELATED"/>
    <property type="match status" value="1"/>
</dbReference>
<dbReference type="SUPFAM" id="SSF51905">
    <property type="entry name" value="FAD/NAD(P)-binding domain"/>
    <property type="match status" value="1"/>
</dbReference>
<feature type="domain" description="FAD/NAD(P)-binding" evidence="4">
    <location>
        <begin position="197"/>
        <end position="517"/>
    </location>
</feature>
<dbReference type="PRINTS" id="PR00469">
    <property type="entry name" value="PNDRDTASEII"/>
</dbReference>
<keyword evidence="2" id="KW-0560">Oxidoreductase</keyword>
<sequence>MSADRPVILVIHSRPRLRKCLVEQLEEWCAGSIEVIGLQLNELDLACQKSWFKRLVCAFFEPGTNQARIKAKVKEHNVRAGVEPLPEKHEFHQNLDDGIFRSLKSEGKFEQRVEQSFFDWKPARDMLQLEGPHETVRAIRLRWFLLRHGIPYQWIPREGGPDIAAKVRSGKEFNPTASNLYIELGLIKTPTRSDHKYDLVVVGAGPAGLSAAISASANAGLSTLVIGGEYPGGNAVMSINLIENYLGFPGGVTGTKLLKLAVAQAAQLKVDIRPNWTAARLRKDPTNSRRYLIDVKTGNGGEVASAAMVLLACGRQPKSIFNNPDSPEALSEQQFTASGEVQYGMEKCDAATAAGTEVVIVGGGDSAGQAALLLNACGATFVTVAAEEIAMSYHLQAAIHREEKIELKNPPLTVNKFIDTDHRLTHVQLSNGEEIPATKVFVLAGGKPATDWLIIKDEHGPDDDCVNIQLDRGFIRTDAYLDPKRELMFATSAPGVFAAGDVRIHAHGRVGQAVGQGVAAVASMERYLKDTWQEILKDEESQAWVLRKVIHDAKEAAS</sequence>
<keyword evidence="1" id="KW-0285">Flavoprotein</keyword>
<dbReference type="Proteomes" id="UP000608522">
    <property type="component" value="Unassembled WGS sequence"/>
</dbReference>
<evidence type="ECO:0000256" key="2">
    <source>
        <dbReference type="ARBA" id="ARBA00023002"/>
    </source>
</evidence>
<keyword evidence="6" id="KW-1185">Reference proteome</keyword>